<keyword evidence="2" id="KW-0812">Transmembrane</keyword>
<evidence type="ECO:0000256" key="2">
    <source>
        <dbReference type="SAM" id="Phobius"/>
    </source>
</evidence>
<dbReference type="SUPFAM" id="SSF53850">
    <property type="entry name" value="Periplasmic binding protein-like II"/>
    <property type="match status" value="1"/>
</dbReference>
<dbReference type="Proteomes" id="UP001626536">
    <property type="component" value="Chromosome"/>
</dbReference>
<protein>
    <submittedName>
        <fullName evidence="3">TAXI family TRAP transporter solute-binding subunit</fullName>
    </submittedName>
</protein>
<evidence type="ECO:0000256" key="1">
    <source>
        <dbReference type="SAM" id="MobiDB-lite"/>
    </source>
</evidence>
<keyword evidence="2" id="KW-0472">Membrane</keyword>
<dbReference type="Gene3D" id="3.40.190.10">
    <property type="entry name" value="Periplasmic binding protein-like II"/>
    <property type="match status" value="2"/>
</dbReference>
<gene>
    <name evidence="3" type="ORF">RZS28_09095</name>
</gene>
<dbReference type="Pfam" id="PF16868">
    <property type="entry name" value="NMT1_3"/>
    <property type="match status" value="1"/>
</dbReference>
<evidence type="ECO:0000313" key="3">
    <source>
        <dbReference type="EMBL" id="WOJ91390.1"/>
    </source>
</evidence>
<dbReference type="PANTHER" id="PTHR42941:SF1">
    <property type="entry name" value="SLL1037 PROTEIN"/>
    <property type="match status" value="1"/>
</dbReference>
<keyword evidence="4" id="KW-1185">Reference proteome</keyword>
<feature type="region of interest" description="Disordered" evidence="1">
    <location>
        <begin position="423"/>
        <end position="450"/>
    </location>
</feature>
<dbReference type="RefSeq" id="WP_407340986.1">
    <property type="nucleotide sequence ID" value="NZ_CP136862.1"/>
</dbReference>
<evidence type="ECO:0000313" key="4">
    <source>
        <dbReference type="Proteomes" id="UP001626536"/>
    </source>
</evidence>
<name>A0ABZ0HWV0_9HYPH</name>
<dbReference type="PANTHER" id="PTHR42941">
    <property type="entry name" value="SLL1037 PROTEIN"/>
    <property type="match status" value="1"/>
</dbReference>
<feature type="transmembrane region" description="Helical" evidence="2">
    <location>
        <begin position="325"/>
        <end position="344"/>
    </location>
</feature>
<reference evidence="3 4" key="1">
    <citation type="submission" date="2023-10" db="EMBL/GenBank/DDBJ databases">
        <title>Novel methanotroph of the genus Methylocapsa from a subarctic wetland.</title>
        <authorList>
            <person name="Belova S.E."/>
            <person name="Oshkin I.Y."/>
            <person name="Miroshnikov K."/>
            <person name="Dedysh S.N."/>
        </authorList>
    </citation>
    <scope>NUCLEOTIDE SEQUENCE [LARGE SCALE GENOMIC DNA]</scope>
    <source>
        <strain evidence="3 4">RX1</strain>
    </source>
</reference>
<proteinExistence type="predicted"/>
<accession>A0ABZ0HWV0</accession>
<dbReference type="EMBL" id="CP136862">
    <property type="protein sequence ID" value="WOJ91390.1"/>
    <property type="molecule type" value="Genomic_DNA"/>
</dbReference>
<dbReference type="InterPro" id="IPR011852">
    <property type="entry name" value="TRAP_TAXI"/>
</dbReference>
<sequence>MRPALPLIGGGLVVAAALIAAVYFWSPHANLRVTTGPPGSAAYRFITAFASVIEAAHPRVRIKLVQVDSLAASAKAIEDRATDLGIVRSDAAIPANGETIAILRRDVVAIVVPAKSKIDKISALSGKTIAIPQGFLQTNNEQTLDAILSYYDVPAAAVKRVFLPIAEIGAAVHDKRVAAVLAVGPMGPGEVVDVVGAVKLATKGAPSILAIDEAEAISKRFPGLESIDAPAGAFRGRPPIPDDTVTTVAITYRFVAPNTMLDAVAGAIARSIFKTKAQLMAKTPLASQIEAPDPDDKNPVLPVHPGVAAYLNSGEQSFFDEFQQYFYLGGMALSMAGSAIALIIGRLNRKKSERDLQQIDRLIELADKALTARAPSELKSLEEELNGIIAWFVKGESSGTADSTAFSIAIAHAQRAIEQRRDFLRQGNGQGVGHGSKPDAEQGAAQPISQ</sequence>
<keyword evidence="2" id="KW-1133">Transmembrane helix</keyword>
<organism evidence="3 4">
    <name type="scientific">Methylocapsa polymorpha</name>
    <dbReference type="NCBI Taxonomy" id="3080828"/>
    <lineage>
        <taxon>Bacteria</taxon>
        <taxon>Pseudomonadati</taxon>
        <taxon>Pseudomonadota</taxon>
        <taxon>Alphaproteobacteria</taxon>
        <taxon>Hyphomicrobiales</taxon>
        <taxon>Beijerinckiaceae</taxon>
        <taxon>Methylocapsa</taxon>
    </lineage>
</organism>